<dbReference type="InterPro" id="IPR001353">
    <property type="entry name" value="Proteasome_sua/b"/>
</dbReference>
<keyword evidence="1" id="KW-0378">Hydrolase</keyword>
<keyword evidence="1" id="KW-0645">Protease</keyword>
<dbReference type="Gene3D" id="3.60.20.10">
    <property type="entry name" value="Glutamine Phosphoribosylpyrophosphate, subunit 1, domain 1"/>
    <property type="match status" value="1"/>
</dbReference>
<accession>A0ABX7WWF4</accession>
<name>A0ABX7WWF4_9GAMM</name>
<protein>
    <submittedName>
        <fullName evidence="1">Proteasome-type protease</fullName>
    </submittedName>
</protein>
<dbReference type="Pfam" id="PF00227">
    <property type="entry name" value="Proteasome"/>
    <property type="match status" value="1"/>
</dbReference>
<proteinExistence type="predicted"/>
<sequence>MTYCVGVSLDAGLVLTSDSRTNAGIDNVSTYSKMYQCETTPDRFLVILSAGNLATTQAVIQQVKRDVHEGKPRNINNMAYLADVADYLGEILVNLIRKHNEQGGFIADATLVLGGQIKGREPNLYMIYPQGNYITSSSETPYLQIGESKYGKPVLDRFITRDASLEDAAICSLISMDSTMKSNASVGPPIEVLIYKRDQFTTPKHYKFDAEDPYLLAIRQEWAHHLNQAFRSMPRLEESQAQPNSYLRAL</sequence>
<evidence type="ECO:0000313" key="1">
    <source>
        <dbReference type="EMBL" id="QTR48019.1"/>
    </source>
</evidence>
<organism evidence="1 2">
    <name type="scientific">Thiothrix litoralis</name>
    <dbReference type="NCBI Taxonomy" id="2891210"/>
    <lineage>
        <taxon>Bacteria</taxon>
        <taxon>Pseudomonadati</taxon>
        <taxon>Pseudomonadota</taxon>
        <taxon>Gammaproteobacteria</taxon>
        <taxon>Thiotrichales</taxon>
        <taxon>Thiotrichaceae</taxon>
        <taxon>Thiothrix</taxon>
    </lineage>
</organism>
<dbReference type="GO" id="GO:0006508">
    <property type="term" value="P:proteolysis"/>
    <property type="evidence" value="ECO:0007669"/>
    <property type="project" value="UniProtKB-KW"/>
</dbReference>
<dbReference type="Proteomes" id="UP000672039">
    <property type="component" value="Chromosome"/>
</dbReference>
<dbReference type="InterPro" id="IPR016545">
    <property type="entry name" value="UCP009120_prtse"/>
</dbReference>
<dbReference type="GO" id="GO:0008233">
    <property type="term" value="F:peptidase activity"/>
    <property type="evidence" value="ECO:0007669"/>
    <property type="project" value="UniProtKB-KW"/>
</dbReference>
<dbReference type="RefSeq" id="WP_210224250.1">
    <property type="nucleotide sequence ID" value="NZ_CP072801.1"/>
</dbReference>
<keyword evidence="2" id="KW-1185">Reference proteome</keyword>
<dbReference type="PIRSF" id="PIRSF009120">
    <property type="entry name" value="UCP009120_prtse"/>
    <property type="match status" value="1"/>
</dbReference>
<evidence type="ECO:0000313" key="2">
    <source>
        <dbReference type="Proteomes" id="UP000672039"/>
    </source>
</evidence>
<reference evidence="1 2" key="1">
    <citation type="submission" date="2021-04" db="EMBL/GenBank/DDBJ databases">
        <title>Genomics, taxonomy and metabolism of representatives of sulfur bacteria of the genus Thiothrix: Thiothrix fructosivorans QT, Thiothrix unzii A1T and three new species, Thiothrix subterranea sp. nov., Thiothrix litoralis sp. nov. and 'Candidatus Thiothrix anitrata' sp. nov.</title>
        <authorList>
            <person name="Ravin N.V."/>
            <person name="Smolyakov D."/>
            <person name="Rudenko T.S."/>
            <person name="Mardanov A.V."/>
            <person name="Beletsky A.V."/>
            <person name="Markov N.D."/>
            <person name="Fomenkov A.I."/>
            <person name="Roberts R.J."/>
            <person name="Karnachuk O.V."/>
            <person name="Novikov A."/>
            <person name="Grabovich M.Y."/>
        </authorList>
    </citation>
    <scope>NUCLEOTIDE SEQUENCE [LARGE SCALE GENOMIC DNA]</scope>
    <source>
        <strain evidence="1 2">AS</strain>
    </source>
</reference>
<dbReference type="SUPFAM" id="SSF56235">
    <property type="entry name" value="N-terminal nucleophile aminohydrolases (Ntn hydrolases)"/>
    <property type="match status" value="1"/>
</dbReference>
<gene>
    <name evidence="1" type="ORF">J9253_08950</name>
</gene>
<dbReference type="EMBL" id="CP072801">
    <property type="protein sequence ID" value="QTR48019.1"/>
    <property type="molecule type" value="Genomic_DNA"/>
</dbReference>
<dbReference type="InterPro" id="IPR029055">
    <property type="entry name" value="Ntn_hydrolases_N"/>
</dbReference>
<keyword evidence="1" id="KW-0647">Proteasome</keyword>
<dbReference type="GO" id="GO:0000502">
    <property type="term" value="C:proteasome complex"/>
    <property type="evidence" value="ECO:0007669"/>
    <property type="project" value="UniProtKB-KW"/>
</dbReference>